<dbReference type="InterPro" id="IPR036237">
    <property type="entry name" value="Xyl_isomerase-like_sf"/>
</dbReference>
<dbReference type="PANTHER" id="PTHR12110:SF21">
    <property type="entry name" value="XYLOSE ISOMERASE-LIKE TIM BARREL DOMAIN-CONTAINING PROTEIN"/>
    <property type="match status" value="1"/>
</dbReference>
<dbReference type="Gene3D" id="3.20.20.150">
    <property type="entry name" value="Divalent-metal-dependent TIM barrel enzymes"/>
    <property type="match status" value="1"/>
</dbReference>
<organism evidence="2 3">
    <name type="scientific">Actinomyces slackii</name>
    <dbReference type="NCBI Taxonomy" id="52774"/>
    <lineage>
        <taxon>Bacteria</taxon>
        <taxon>Bacillati</taxon>
        <taxon>Actinomycetota</taxon>
        <taxon>Actinomycetes</taxon>
        <taxon>Actinomycetales</taxon>
        <taxon>Actinomycetaceae</taxon>
        <taxon>Actinomyces</taxon>
    </lineage>
</organism>
<gene>
    <name evidence="2" type="ORF">NCTC11923_01112</name>
</gene>
<name>A0A3S4TC34_9ACTO</name>
<feature type="domain" description="Xylose isomerase-like TIM barrel" evidence="1">
    <location>
        <begin position="25"/>
        <end position="320"/>
    </location>
</feature>
<keyword evidence="2" id="KW-0670">Pyruvate</keyword>
<dbReference type="PANTHER" id="PTHR12110">
    <property type="entry name" value="HYDROXYPYRUVATE ISOMERASE"/>
    <property type="match status" value="1"/>
</dbReference>
<protein>
    <submittedName>
        <fullName evidence="2">Hydroxypyruvate isomerase</fullName>
    </submittedName>
</protein>
<dbReference type="Pfam" id="PF01261">
    <property type="entry name" value="AP_endonuc_2"/>
    <property type="match status" value="1"/>
</dbReference>
<keyword evidence="2" id="KW-0413">Isomerase</keyword>
<accession>A0A3S4TC34</accession>
<dbReference type="GO" id="GO:0016853">
    <property type="term" value="F:isomerase activity"/>
    <property type="evidence" value="ECO:0007669"/>
    <property type="project" value="UniProtKB-KW"/>
</dbReference>
<dbReference type="SUPFAM" id="SSF51658">
    <property type="entry name" value="Xylose isomerase-like"/>
    <property type="match status" value="1"/>
</dbReference>
<dbReference type="RefSeq" id="WP_026428072.1">
    <property type="nucleotide sequence ID" value="NZ_CBCRWE010000075.1"/>
</dbReference>
<dbReference type="InterPro" id="IPR050312">
    <property type="entry name" value="IolE/XylAMocC-like"/>
</dbReference>
<evidence type="ECO:0000313" key="3">
    <source>
        <dbReference type="Proteomes" id="UP000276899"/>
    </source>
</evidence>
<dbReference type="KEGG" id="asla:NCTC11923_01112"/>
<proteinExistence type="predicted"/>
<reference evidence="2 3" key="1">
    <citation type="submission" date="2018-12" db="EMBL/GenBank/DDBJ databases">
        <authorList>
            <consortium name="Pathogen Informatics"/>
        </authorList>
    </citation>
    <scope>NUCLEOTIDE SEQUENCE [LARGE SCALE GENOMIC DNA]</scope>
    <source>
        <strain evidence="2 3">NCTC11923</strain>
    </source>
</reference>
<keyword evidence="3" id="KW-1185">Reference proteome</keyword>
<dbReference type="InterPro" id="IPR013022">
    <property type="entry name" value="Xyl_isomerase-like_TIM-brl"/>
</dbReference>
<dbReference type="STRING" id="1278298.GCA_000428685_01477"/>
<dbReference type="Proteomes" id="UP000276899">
    <property type="component" value="Chromosome"/>
</dbReference>
<sequence>MTLKTLNYGAYTACLQDRPLAQALDVLKEAGLSGAEVNAGGFIPSPHCPVDALLASQTAREDYLGIFEDKGMSLLGLNTSGNPVSPLPNEGLKHSHDVRQTIELAGALGVKEIVTMSGTPGTDPTAKYPTWVVNPWNGIDMEILDYQWSVVVPFFKEVDAIARDNDVQVCLELHPRNLVFNVPSFERLIEETGATNVKVNMDPSHLFWQQMDPIAATERLGSLIGHVHAKDTKIFPGAAYRGVLDTDFGHVPPEAEGKVPVAYNYWCNAWPQDPAWRFVAFGLGHDTAYWTRFLAAIAEVNPEMNVNIEHEDAEYGNVEGLRISAANLLEAAAAL</sequence>
<evidence type="ECO:0000313" key="2">
    <source>
        <dbReference type="EMBL" id="VEG74478.1"/>
    </source>
</evidence>
<evidence type="ECO:0000259" key="1">
    <source>
        <dbReference type="Pfam" id="PF01261"/>
    </source>
</evidence>
<dbReference type="AlphaFoldDB" id="A0A3S4TC34"/>
<dbReference type="EMBL" id="LR134363">
    <property type="protein sequence ID" value="VEG74478.1"/>
    <property type="molecule type" value="Genomic_DNA"/>
</dbReference>